<dbReference type="AlphaFoldDB" id="A0A3G9IYT5"/>
<dbReference type="EMBL" id="AP019308">
    <property type="protein sequence ID" value="BBH21325.1"/>
    <property type="molecule type" value="Genomic_DNA"/>
</dbReference>
<protein>
    <submittedName>
        <fullName evidence="3">Stage II sporulation protein P</fullName>
    </submittedName>
</protein>
<organism evidence="3 4">
    <name type="scientific">Paenibacillus baekrokdamisoli</name>
    <dbReference type="NCBI Taxonomy" id="1712516"/>
    <lineage>
        <taxon>Bacteria</taxon>
        <taxon>Bacillati</taxon>
        <taxon>Bacillota</taxon>
        <taxon>Bacilli</taxon>
        <taxon>Bacillales</taxon>
        <taxon>Paenibacillaceae</taxon>
        <taxon>Paenibacillus</taxon>
    </lineage>
</organism>
<dbReference type="NCBIfam" id="TIGR02867">
    <property type="entry name" value="spore_II_P"/>
    <property type="match status" value="1"/>
</dbReference>
<gene>
    <name evidence="3" type="primary">spoIIP</name>
    <name evidence="3" type="ORF">Back11_26700</name>
</gene>
<accession>A0A3G9IYT5</accession>
<sequence>MKRVVMTWNIGKSSKQIRHLLVTGRMFALMSLGSMVLVLVIGIGAILQQRASSSPVSSMKGFAATVSSGLFMDMLSMEMPGTGQVRMESSFSGRQVSNFLVRLLTDVNPSDPKSLLAREYPGLGGDDAFLLRASSTVDSTIEPEDHEPLPIVGDQAAEGSDSPQDPAPDTKPVTDPNTQTDPAAKPTTSGRKVVFIYHSHSRESWFPELKSTKYAESSTKNITLIGKRLEEKLEARGMGALHSSTDYPSAIKNFNWVLSYKYSKKTVTSAISANKELKYFFDIHRDSAHRKNTTTTIKGKSYAQVFFIIGLANKNWKKNEAFANQIQAELDKQYPGISRGIHGKTTASGNGEYNQSIAPDSVLIEVGGVDNTLEESYRTVDVLAKVISELYWGDEKVIAPKSS</sequence>
<keyword evidence="2" id="KW-0472">Membrane</keyword>
<evidence type="ECO:0000256" key="2">
    <source>
        <dbReference type="SAM" id="Phobius"/>
    </source>
</evidence>
<proteinExistence type="predicted"/>
<feature type="transmembrane region" description="Helical" evidence="2">
    <location>
        <begin position="20"/>
        <end position="47"/>
    </location>
</feature>
<feature type="region of interest" description="Disordered" evidence="1">
    <location>
        <begin position="139"/>
        <end position="189"/>
    </location>
</feature>
<evidence type="ECO:0000256" key="1">
    <source>
        <dbReference type="SAM" id="MobiDB-lite"/>
    </source>
</evidence>
<evidence type="ECO:0000313" key="3">
    <source>
        <dbReference type="EMBL" id="BBH21325.1"/>
    </source>
</evidence>
<keyword evidence="4" id="KW-1185">Reference proteome</keyword>
<dbReference type="SUPFAM" id="SSF53187">
    <property type="entry name" value="Zn-dependent exopeptidases"/>
    <property type="match status" value="1"/>
</dbReference>
<feature type="compositionally biased region" description="Polar residues" evidence="1">
    <location>
        <begin position="175"/>
        <end position="189"/>
    </location>
</feature>
<reference evidence="3 4" key="1">
    <citation type="submission" date="2018-11" db="EMBL/GenBank/DDBJ databases">
        <title>Complete genome sequence of Paenibacillus baekrokdamisoli strain KCTC 33723.</title>
        <authorList>
            <person name="Kang S.W."/>
            <person name="Lee K.C."/>
            <person name="Kim K.K."/>
            <person name="Kim J.S."/>
            <person name="Kim D.S."/>
            <person name="Ko S.H."/>
            <person name="Yang S.H."/>
            <person name="Lee J.S."/>
        </authorList>
    </citation>
    <scope>NUCLEOTIDE SEQUENCE [LARGE SCALE GENOMIC DNA]</scope>
    <source>
        <strain evidence="3 4">KCTC 33723</strain>
    </source>
</reference>
<dbReference type="OrthoDB" id="1633470at2"/>
<dbReference type="InterPro" id="IPR010897">
    <property type="entry name" value="Spore_II_P"/>
</dbReference>
<evidence type="ECO:0000313" key="4">
    <source>
        <dbReference type="Proteomes" id="UP000275368"/>
    </source>
</evidence>
<dbReference type="Proteomes" id="UP000275368">
    <property type="component" value="Chromosome"/>
</dbReference>
<dbReference type="RefSeq" id="WP_125657653.1">
    <property type="nucleotide sequence ID" value="NZ_AP019308.1"/>
</dbReference>
<name>A0A3G9IYT5_9BACL</name>
<keyword evidence="2" id="KW-1133">Transmembrane helix</keyword>
<keyword evidence="2" id="KW-0812">Transmembrane</keyword>
<dbReference type="Pfam" id="PF07454">
    <property type="entry name" value="SpoIIP"/>
    <property type="match status" value="1"/>
</dbReference>
<dbReference type="Gene3D" id="3.40.630.40">
    <property type="entry name" value="Zn-dependent exopeptidases"/>
    <property type="match status" value="1"/>
</dbReference>
<dbReference type="KEGG" id="pbk:Back11_26700"/>